<name>A0ABV5CAR4_9SPHI</name>
<evidence type="ECO:0000256" key="3">
    <source>
        <dbReference type="ARBA" id="ARBA00023163"/>
    </source>
</evidence>
<dbReference type="InterPro" id="IPR036388">
    <property type="entry name" value="WH-like_DNA-bd_sf"/>
</dbReference>
<accession>A0ABV5CAR4</accession>
<comment type="caution">
    <text evidence="6">The sequence shown here is derived from an EMBL/GenBank/DDBJ whole genome shotgun (WGS) entry which is preliminary data.</text>
</comment>
<dbReference type="InterPro" id="IPR050397">
    <property type="entry name" value="Env_Response_Regulators"/>
</dbReference>
<dbReference type="RefSeq" id="WP_375556018.1">
    <property type="nucleotide sequence ID" value="NZ_JBBVGT010000001.1"/>
</dbReference>
<dbReference type="SMART" id="SM00100">
    <property type="entry name" value="cNMP"/>
    <property type="match status" value="1"/>
</dbReference>
<gene>
    <name evidence="6" type="ORF">WKR92_01190</name>
</gene>
<dbReference type="Pfam" id="PF00027">
    <property type="entry name" value="cNMP_binding"/>
    <property type="match status" value="1"/>
</dbReference>
<keyword evidence="1" id="KW-0805">Transcription regulation</keyword>
<dbReference type="SUPFAM" id="SSF51206">
    <property type="entry name" value="cAMP-binding domain-like"/>
    <property type="match status" value="1"/>
</dbReference>
<feature type="domain" description="Cyclic nucleotide-binding" evidence="4">
    <location>
        <begin position="30"/>
        <end position="93"/>
    </location>
</feature>
<keyword evidence="3" id="KW-0804">Transcription</keyword>
<dbReference type="PROSITE" id="PS51063">
    <property type="entry name" value="HTH_CRP_2"/>
    <property type="match status" value="1"/>
</dbReference>
<dbReference type="InterPro" id="IPR018490">
    <property type="entry name" value="cNMP-bd_dom_sf"/>
</dbReference>
<keyword evidence="2" id="KW-0238">DNA-binding</keyword>
<proteinExistence type="predicted"/>
<evidence type="ECO:0000259" key="5">
    <source>
        <dbReference type="PROSITE" id="PS51063"/>
    </source>
</evidence>
<dbReference type="Gene3D" id="2.60.120.10">
    <property type="entry name" value="Jelly Rolls"/>
    <property type="match status" value="1"/>
</dbReference>
<feature type="domain" description="HTH crp-type" evidence="5">
    <location>
        <begin position="142"/>
        <end position="213"/>
    </location>
</feature>
<evidence type="ECO:0000259" key="4">
    <source>
        <dbReference type="PROSITE" id="PS50042"/>
    </source>
</evidence>
<dbReference type="Proteomes" id="UP001580928">
    <property type="component" value="Unassembled WGS sequence"/>
</dbReference>
<evidence type="ECO:0000313" key="6">
    <source>
        <dbReference type="EMBL" id="MFB5944438.1"/>
    </source>
</evidence>
<evidence type="ECO:0000256" key="1">
    <source>
        <dbReference type="ARBA" id="ARBA00023015"/>
    </source>
</evidence>
<evidence type="ECO:0000256" key="2">
    <source>
        <dbReference type="ARBA" id="ARBA00023125"/>
    </source>
</evidence>
<reference evidence="6 7" key="1">
    <citation type="submission" date="2024-04" db="EMBL/GenBank/DDBJ databases">
        <title>Albibacterium profundi sp. nov., isolated from sediment of the Challenger Deep of Mariana Trench.</title>
        <authorList>
            <person name="Wang Y."/>
        </authorList>
    </citation>
    <scope>NUCLEOTIDE SEQUENCE [LARGE SCALE GENOMIC DNA]</scope>
    <source>
        <strain evidence="6 7">RHL897</strain>
    </source>
</reference>
<dbReference type="PANTHER" id="PTHR24567:SF26">
    <property type="entry name" value="REGULATORY PROTEIN YEIL"/>
    <property type="match status" value="1"/>
</dbReference>
<sequence>MNKHPHCFLCKYCLPEWQTLIETKATIQQFKKGESIFKAGDSLHGFYFIHEGNVKIHKKWKNNKDLIIKFATAGDILGHRGLSDQKHPVSATALNRVKLCFVDTEFFETTLLVNHKLSYQMVLFFASELQKTEQSMYNMVQMDVKSRIALALLEITNTFGLDQDGFINSLLSRQDIASYAGTTYESLFKTLNDWKNKRIIELLDKRIKIIDTETLKKLTIE</sequence>
<dbReference type="PANTHER" id="PTHR24567">
    <property type="entry name" value="CRP FAMILY TRANSCRIPTIONAL REGULATORY PROTEIN"/>
    <property type="match status" value="1"/>
</dbReference>
<dbReference type="SUPFAM" id="SSF46785">
    <property type="entry name" value="Winged helix' DNA-binding domain"/>
    <property type="match status" value="1"/>
</dbReference>
<evidence type="ECO:0000313" key="7">
    <source>
        <dbReference type="Proteomes" id="UP001580928"/>
    </source>
</evidence>
<keyword evidence="7" id="KW-1185">Reference proteome</keyword>
<dbReference type="Pfam" id="PF13545">
    <property type="entry name" value="HTH_Crp_2"/>
    <property type="match status" value="1"/>
</dbReference>
<protein>
    <submittedName>
        <fullName evidence="6">Crp/Fnr family transcriptional regulator</fullName>
    </submittedName>
</protein>
<organism evidence="6 7">
    <name type="scientific">Albibacterium profundi</name>
    <dbReference type="NCBI Taxonomy" id="3134906"/>
    <lineage>
        <taxon>Bacteria</taxon>
        <taxon>Pseudomonadati</taxon>
        <taxon>Bacteroidota</taxon>
        <taxon>Sphingobacteriia</taxon>
        <taxon>Sphingobacteriales</taxon>
        <taxon>Sphingobacteriaceae</taxon>
        <taxon>Albibacterium</taxon>
    </lineage>
</organism>
<dbReference type="EMBL" id="JBBVGT010000001">
    <property type="protein sequence ID" value="MFB5944438.1"/>
    <property type="molecule type" value="Genomic_DNA"/>
</dbReference>
<dbReference type="InterPro" id="IPR014710">
    <property type="entry name" value="RmlC-like_jellyroll"/>
</dbReference>
<dbReference type="InterPro" id="IPR012318">
    <property type="entry name" value="HTH_CRP"/>
</dbReference>
<dbReference type="InterPro" id="IPR036390">
    <property type="entry name" value="WH_DNA-bd_sf"/>
</dbReference>
<dbReference type="CDD" id="cd00038">
    <property type="entry name" value="CAP_ED"/>
    <property type="match status" value="1"/>
</dbReference>
<dbReference type="Gene3D" id="1.10.10.10">
    <property type="entry name" value="Winged helix-like DNA-binding domain superfamily/Winged helix DNA-binding domain"/>
    <property type="match status" value="1"/>
</dbReference>
<dbReference type="PROSITE" id="PS50042">
    <property type="entry name" value="CNMP_BINDING_3"/>
    <property type="match status" value="1"/>
</dbReference>
<dbReference type="InterPro" id="IPR000595">
    <property type="entry name" value="cNMP-bd_dom"/>
</dbReference>